<dbReference type="VEuPathDB" id="TriTrypDB:TcG_10142"/>
<dbReference type="Proteomes" id="UP000246121">
    <property type="component" value="Unassembled WGS sequence"/>
</dbReference>
<name>A0A2V2UGF6_TRYCR</name>
<feature type="compositionally biased region" description="Basic and acidic residues" evidence="1">
    <location>
        <begin position="656"/>
        <end position="672"/>
    </location>
</feature>
<feature type="compositionally biased region" description="Low complexity" evidence="1">
    <location>
        <begin position="622"/>
        <end position="640"/>
    </location>
</feature>
<dbReference type="VEuPathDB" id="TriTrypDB:TCSYLVIO_010094"/>
<evidence type="ECO:0000313" key="2">
    <source>
        <dbReference type="EMBL" id="PWU83061.1"/>
    </source>
</evidence>
<dbReference type="VEuPathDB" id="TriTrypDB:TcBrA4_0007630"/>
<evidence type="ECO:0000313" key="3">
    <source>
        <dbReference type="Proteomes" id="UP000246121"/>
    </source>
</evidence>
<dbReference type="VEuPathDB" id="TriTrypDB:ECC02_012278"/>
<feature type="region of interest" description="Disordered" evidence="1">
    <location>
        <begin position="1"/>
        <end position="53"/>
    </location>
</feature>
<sequence length="1042" mass="118722">MAYSKRGVPMPFDFRNGKRDTGGEKGWQRQQPQRQSTTFASPRGPMVHRGNLDPTSFKNIIAEATKEVVDQVTRSLILPKSGRMGYYPRQSRGLLPNARHMELPQRMPQQTQGGPQGAQSWDRPRKYNETQPRHYIPRSNSVGTHTQAQTPPRPQQEARWGNKVARRGTSQGKREPHLPTATPASPEKWEGGPWSPPAGARGRLHRIHNPYNMVMELHELEQQATQDKYQFYGEAINAIQKWWIALYQSGAQNFHCPLCSFNRPGEQAVFQHCRQAHPTHDKCYPYRLYINGHVTDVAEKSCSLNAVLAILSYYEEESHFTQEVRNTYTAPCRENTERIIRAMGVNLPLAPVSALEQLIKNDPMLRRMFSTTLVAGVHCEACGWALPMEEAYPSYSETLQKEPAIITLQPGKRAPIQLTQKLLMQQYRSTWVTEEHVCTGEKRERLHAPWHMTATKSHKYDDAVALEFGHWDKQVMGVEEVPFVILLPHHNGTAEYGLVGLVATNAPNHVVAYIPSTLQKDTTWVMIDGMVQKVQRKPINTHKVILCLYRRLMPEMVPEEDEVENEQGMHGRKGEWEGRKQRSPYEDSSHHHTLHTQEEEPADSSLTDEWGRCGYGQPPGSVPHSSQSLASVSSSQTVTQDPFLTPLGPRKRSRRKEGPSTKEKEEGRRDEVIICEEDEEAQGTPAVPPLPPPLSAHNLQDSQGHFLDEEEEEITLRRTQPQETPHTNKDETPPHQQSSLPQEAVEMEEEGVGGEEGDSETPRDTTARKTVDTHSHTTRHPRCWIQCGVWQVGATTSSRDRVVGNTYDRIFMQSTVSRNGWTSPMKRSSRKDWFGVTRAGKCVRPACEHGRHIAHAVASTHVVRKTWRHSGRSTVRRLPDHTIPRRRRFWNGHLPWNGRRHRPQTRGRTRGCRKECPRGATSTSASGPTGWMYAAQSCWDTTPRRRRNAAANKWPSWTWCDNTYDCRRTRVVGATPPAPTMTSSIQPILHPTTATPRQWCGVLWRPRKTGRSRSAMRRSNRTQQHTSQSAYSPRPTYTRRDA</sequence>
<accession>A0A2V2UGF6</accession>
<dbReference type="VEuPathDB" id="TriTrypDB:C4B63_404g2"/>
<reference evidence="2 3" key="1">
    <citation type="journal article" date="2018" name="Microb. Genom.">
        <title>Expanding an expanded genome: long-read sequencing of Trypanosoma cruzi.</title>
        <authorList>
            <person name="Berna L."/>
            <person name="Rodriguez M."/>
            <person name="Chiribao M.L."/>
            <person name="Parodi-Talice A."/>
            <person name="Pita S."/>
            <person name="Rijo G."/>
            <person name="Alvarez-Valin F."/>
            <person name="Robello C."/>
        </authorList>
    </citation>
    <scope>NUCLEOTIDE SEQUENCE [LARGE SCALE GENOMIC DNA]</scope>
    <source>
        <strain evidence="2 3">Dm28c</strain>
    </source>
</reference>
<feature type="compositionally biased region" description="Acidic residues" evidence="1">
    <location>
        <begin position="745"/>
        <end position="759"/>
    </location>
</feature>
<feature type="compositionally biased region" description="Basic residues" evidence="1">
    <location>
        <begin position="898"/>
        <end position="911"/>
    </location>
</feature>
<dbReference type="VEuPathDB" id="TriTrypDB:Tc_MARK_9518"/>
<feature type="compositionally biased region" description="Basic residues" evidence="1">
    <location>
        <begin position="1005"/>
        <end position="1020"/>
    </location>
</feature>
<dbReference type="VEuPathDB" id="TriTrypDB:C3747_209g38"/>
<dbReference type="AlphaFoldDB" id="A0A2V2UGF6"/>
<feature type="compositionally biased region" description="Basic and acidic residues" evidence="1">
    <location>
        <begin position="15"/>
        <end position="27"/>
    </location>
</feature>
<gene>
    <name evidence="2" type="ORF">C4B63_404g2</name>
</gene>
<feature type="region of interest" description="Disordered" evidence="1">
    <location>
        <begin position="131"/>
        <end position="203"/>
    </location>
</feature>
<feature type="compositionally biased region" description="Polar residues" evidence="1">
    <location>
        <begin position="28"/>
        <end position="40"/>
    </location>
</feature>
<organism evidence="2 3">
    <name type="scientific">Trypanosoma cruzi</name>
    <dbReference type="NCBI Taxonomy" id="5693"/>
    <lineage>
        <taxon>Eukaryota</taxon>
        <taxon>Discoba</taxon>
        <taxon>Euglenozoa</taxon>
        <taxon>Kinetoplastea</taxon>
        <taxon>Metakinetoplastina</taxon>
        <taxon>Trypanosomatida</taxon>
        <taxon>Trypanosomatidae</taxon>
        <taxon>Trypanosoma</taxon>
        <taxon>Schizotrypanum</taxon>
    </lineage>
</organism>
<feature type="compositionally biased region" description="Basic and acidic residues" evidence="1">
    <location>
        <begin position="760"/>
        <end position="775"/>
    </location>
</feature>
<feature type="compositionally biased region" description="Polar residues" evidence="1">
    <location>
        <begin position="1021"/>
        <end position="1031"/>
    </location>
</feature>
<dbReference type="VEuPathDB" id="TriTrypDB:Tc_MARK_7925"/>
<dbReference type="VEuPathDB" id="TriTrypDB:TCSYLVIO_008424"/>
<feature type="region of interest" description="Disordered" evidence="1">
    <location>
        <begin position="714"/>
        <end position="778"/>
    </location>
</feature>
<comment type="caution">
    <text evidence="2">The sequence shown here is derived from an EMBL/GenBank/DDBJ whole genome shotgun (WGS) entry which is preliminary data.</text>
</comment>
<protein>
    <submittedName>
        <fullName evidence="2">SLACS retrotransposable element</fullName>
    </submittedName>
</protein>
<dbReference type="EMBL" id="PRFA01000404">
    <property type="protein sequence ID" value="PWU83061.1"/>
    <property type="molecule type" value="Genomic_DNA"/>
</dbReference>
<feature type="compositionally biased region" description="Polar residues" evidence="1">
    <location>
        <begin position="138"/>
        <end position="150"/>
    </location>
</feature>
<feature type="compositionally biased region" description="Basic and acidic residues" evidence="1">
    <location>
        <begin position="567"/>
        <end position="598"/>
    </location>
</feature>
<evidence type="ECO:0000256" key="1">
    <source>
        <dbReference type="SAM" id="MobiDB-lite"/>
    </source>
</evidence>
<feature type="region of interest" description="Disordered" evidence="1">
    <location>
        <begin position="560"/>
        <end position="700"/>
    </location>
</feature>
<feature type="region of interest" description="Disordered" evidence="1">
    <location>
        <begin position="1005"/>
        <end position="1042"/>
    </location>
</feature>
<dbReference type="VEuPathDB" id="TriTrypDB:Tc_MARK_4320"/>
<feature type="region of interest" description="Disordered" evidence="1">
    <location>
        <begin position="896"/>
        <end position="927"/>
    </location>
</feature>
<proteinExistence type="predicted"/>